<comment type="caution">
    <text evidence="1">The sequence shown here is derived from an EMBL/GenBank/DDBJ whole genome shotgun (WGS) entry which is preliminary data.</text>
</comment>
<dbReference type="STRING" id="46224.B4102_3767"/>
<reference evidence="1 2" key="1">
    <citation type="submission" date="2016-01" db="EMBL/GenBank/DDBJ databases">
        <title>Genome Sequences of Twelve Sporeforming Bacillus Species Isolated from Foods.</title>
        <authorList>
            <person name="Berendsen E.M."/>
            <person name="Wells-Bennik M.H."/>
            <person name="Krawcyk A.O."/>
            <person name="De Jong A."/>
            <person name="Holsappel S."/>
            <person name="Eijlander R.T."/>
            <person name="Kuipers O.P."/>
        </authorList>
    </citation>
    <scope>NUCLEOTIDE SEQUENCE [LARGE SCALE GENOMIC DNA]</scope>
    <source>
        <strain evidence="1 2">B4102</strain>
    </source>
</reference>
<keyword evidence="2" id="KW-1185">Reference proteome</keyword>
<evidence type="ECO:0000313" key="1">
    <source>
        <dbReference type="EMBL" id="KYC92226.1"/>
    </source>
</evidence>
<dbReference type="Proteomes" id="UP000075666">
    <property type="component" value="Unassembled WGS sequence"/>
</dbReference>
<gene>
    <name evidence="1" type="ORF">B4102_3767</name>
</gene>
<evidence type="ECO:0000313" key="2">
    <source>
        <dbReference type="Proteomes" id="UP000075666"/>
    </source>
</evidence>
<protein>
    <submittedName>
        <fullName evidence="1">Uncharacterized protein</fullName>
    </submittedName>
</protein>
<name>A0A150KL90_9BACI</name>
<accession>A0A150KL90</accession>
<dbReference type="PATRIC" id="fig|46224.3.peg.847"/>
<dbReference type="EMBL" id="LQYN01000116">
    <property type="protein sequence ID" value="KYC92226.1"/>
    <property type="molecule type" value="Genomic_DNA"/>
</dbReference>
<dbReference type="AlphaFoldDB" id="A0A150KL90"/>
<organism evidence="1 2">
    <name type="scientific">Heyndrickxia sporothermodurans</name>
    <dbReference type="NCBI Taxonomy" id="46224"/>
    <lineage>
        <taxon>Bacteria</taxon>
        <taxon>Bacillati</taxon>
        <taxon>Bacillota</taxon>
        <taxon>Bacilli</taxon>
        <taxon>Bacillales</taxon>
        <taxon>Bacillaceae</taxon>
        <taxon>Heyndrickxia</taxon>
    </lineage>
</organism>
<proteinExistence type="predicted"/>
<sequence length="50" mass="6090">MEERRKFITEDTKININEEVFKERAEELICEMFVDYVNNLHQSTVVELKQ</sequence>